<dbReference type="GeneID" id="96905098"/>
<dbReference type="RefSeq" id="XP_003677768.1">
    <property type="nucleotide sequence ID" value="XM_003677720.1"/>
</dbReference>
<evidence type="ECO:0000313" key="6">
    <source>
        <dbReference type="EMBL" id="CCC71419.1"/>
    </source>
</evidence>
<feature type="compositionally biased region" description="Basic and acidic residues" evidence="4">
    <location>
        <begin position="13"/>
        <end position="22"/>
    </location>
</feature>
<protein>
    <recommendedName>
        <fullName evidence="5">Zinc finger PHD-type domain-containing protein</fullName>
    </recommendedName>
</protein>
<feature type="compositionally biased region" description="Basic and acidic residues" evidence="4">
    <location>
        <begin position="143"/>
        <end position="152"/>
    </location>
</feature>
<dbReference type="InterPro" id="IPR011011">
    <property type="entry name" value="Znf_FYVE_PHD"/>
</dbReference>
<evidence type="ECO:0000313" key="7">
    <source>
        <dbReference type="Proteomes" id="UP000001640"/>
    </source>
</evidence>
<feature type="compositionally biased region" description="Basic residues" evidence="4">
    <location>
        <begin position="330"/>
        <end position="346"/>
    </location>
</feature>
<reference evidence="6 7" key="1">
    <citation type="journal article" date="2011" name="Proc. Natl. Acad. Sci. U.S.A.">
        <title>Evolutionary erosion of yeast sex chromosomes by mating-type switching accidents.</title>
        <authorList>
            <person name="Gordon J.L."/>
            <person name="Armisen D."/>
            <person name="Proux-Wera E."/>
            <person name="Oheigeartaigh S.S."/>
            <person name="Byrne K.P."/>
            <person name="Wolfe K.H."/>
        </authorList>
    </citation>
    <scope>NUCLEOTIDE SEQUENCE [LARGE SCALE GENOMIC DNA]</scope>
    <source>
        <strain evidence="7">ATCC 76901 / BCRC 22586 / CBS 4309 / NBRC 1992 / NRRL Y-12630</strain>
    </source>
</reference>
<keyword evidence="3" id="KW-0862">Zinc</keyword>
<feature type="compositionally biased region" description="Low complexity" evidence="4">
    <location>
        <begin position="306"/>
        <end position="320"/>
    </location>
</feature>
<feature type="compositionally biased region" description="Basic and acidic residues" evidence="4">
    <location>
        <begin position="354"/>
        <end position="368"/>
    </location>
</feature>
<feature type="compositionally biased region" description="Basic and acidic residues" evidence="4">
    <location>
        <begin position="237"/>
        <end position="253"/>
    </location>
</feature>
<dbReference type="AlphaFoldDB" id="G0VIU2"/>
<accession>G0VIU2</accession>
<dbReference type="HOGENOM" id="CLU_020879_1_0_1"/>
<dbReference type="FunFam" id="3.30.40.10:FF:000593">
    <property type="entry name" value="Cti6p"/>
    <property type="match status" value="1"/>
</dbReference>
<keyword evidence="7" id="KW-1185">Reference proteome</keyword>
<dbReference type="OMA" id="RPRYMNP"/>
<keyword evidence="2" id="KW-0863">Zinc-finger</keyword>
<dbReference type="PANTHER" id="PTHR47793">
    <property type="entry name" value="HISTONE DEACETYLASE COMPLEX SUBUNIT CTI6"/>
    <property type="match status" value="1"/>
</dbReference>
<dbReference type="eggNOG" id="KOG1844">
    <property type="taxonomic scope" value="Eukaryota"/>
</dbReference>
<dbReference type="InParanoid" id="G0VIU2"/>
<feature type="region of interest" description="Disordered" evidence="4">
    <location>
        <begin position="107"/>
        <end position="222"/>
    </location>
</feature>
<feature type="compositionally biased region" description="Basic and acidic residues" evidence="4">
    <location>
        <begin position="207"/>
        <end position="222"/>
    </location>
</feature>
<feature type="compositionally biased region" description="Basic residues" evidence="4">
    <location>
        <begin position="112"/>
        <end position="123"/>
    </location>
</feature>
<name>G0VIU2_NAUCA</name>
<dbReference type="InterPro" id="IPR013083">
    <property type="entry name" value="Znf_RING/FYVE/PHD"/>
</dbReference>
<evidence type="ECO:0000256" key="4">
    <source>
        <dbReference type="SAM" id="MobiDB-lite"/>
    </source>
</evidence>
<evidence type="ECO:0000259" key="5">
    <source>
        <dbReference type="SMART" id="SM00249"/>
    </source>
</evidence>
<feature type="compositionally biased region" description="Basic and acidic residues" evidence="4">
    <location>
        <begin position="290"/>
        <end position="305"/>
    </location>
</feature>
<feature type="region of interest" description="Disordered" evidence="4">
    <location>
        <begin position="1"/>
        <end position="40"/>
    </location>
</feature>
<dbReference type="GO" id="GO:0061186">
    <property type="term" value="P:negative regulation of silent mating-type cassette heterochromatin formation"/>
    <property type="evidence" value="ECO:0007669"/>
    <property type="project" value="TreeGrafter"/>
</dbReference>
<reference key="2">
    <citation type="submission" date="2011-08" db="EMBL/GenBank/DDBJ databases">
        <title>Genome sequence of Naumovozyma castellii.</title>
        <authorList>
            <person name="Gordon J.L."/>
            <person name="Armisen D."/>
            <person name="Proux-Wera E."/>
            <person name="OhEigeartaigh S.S."/>
            <person name="Byrne K.P."/>
            <person name="Wolfe K.H."/>
        </authorList>
    </citation>
    <scope>NUCLEOTIDE SEQUENCE</scope>
    <source>
        <strain>Type strain:CBS 4309</strain>
    </source>
</reference>
<keyword evidence="1" id="KW-0479">Metal-binding</keyword>
<dbReference type="GO" id="GO:0033698">
    <property type="term" value="C:Rpd3L complex"/>
    <property type="evidence" value="ECO:0007669"/>
    <property type="project" value="TreeGrafter"/>
</dbReference>
<dbReference type="GO" id="GO:0008270">
    <property type="term" value="F:zinc ion binding"/>
    <property type="evidence" value="ECO:0007669"/>
    <property type="project" value="UniProtKB-KW"/>
</dbReference>
<dbReference type="Gene3D" id="3.30.40.10">
    <property type="entry name" value="Zinc/RING finger domain, C3HC4 (zinc finger)"/>
    <property type="match status" value="1"/>
</dbReference>
<dbReference type="InterPro" id="IPR053051">
    <property type="entry name" value="HDAC_complex_subunit"/>
</dbReference>
<dbReference type="KEGG" id="ncs:NCAS_0H01090"/>
<dbReference type="PROSITE" id="PS01359">
    <property type="entry name" value="ZF_PHD_1"/>
    <property type="match status" value="1"/>
</dbReference>
<dbReference type="Pfam" id="PF00628">
    <property type="entry name" value="PHD"/>
    <property type="match status" value="1"/>
</dbReference>
<dbReference type="InterPro" id="IPR001965">
    <property type="entry name" value="Znf_PHD"/>
</dbReference>
<dbReference type="FunCoup" id="G0VIU2">
    <property type="interactions" value="162"/>
</dbReference>
<sequence>MDGNMTTVMASEKALKEDELDKQGLVQEQEQEEEEEEGETRCICGELDPPDGSGLFIQCEECGVWQHGYCVGITDGVSNAPDKYWCEQCKPNLHHLYLTDAGENKSIYKPVQQKKRQYRRNARSHLNGDVPDQETSSMSESSQKTKKEQHLEDDNDTSQANRKPRKHRSHDDSNISEDYTLKGENDDLDPLTQETSNPTGEGNDDEEAKKLQDRKRATLVEREEKQYQWMLEKALKESRRISNPEENNPEDHGVTQSNDAEGAKVNLGEQSNDVSQRTNSEQPIPSNKIIGKESNSKEEEEKQSSKESISPSASTTTISSLEEKPTHTFSKPRKSSRITKPGRRGPYRNNRNKTANDNKTQNDIDITKPVKPRLPPQRTSLNEMRRRVAAILEFISRTQWELSQDQKGRDYLVEFVENQEYISKIDSIFQNYNTSLALMDDLTRQLLLWEKKYATSSPQS</sequence>
<dbReference type="PANTHER" id="PTHR47793:SF1">
    <property type="entry name" value="HISTONE DEACETYLASE COMPLEX SUBUNIT CTI6"/>
    <property type="match status" value="1"/>
</dbReference>
<dbReference type="SMART" id="SM00249">
    <property type="entry name" value="PHD"/>
    <property type="match status" value="1"/>
</dbReference>
<dbReference type="EMBL" id="HE576759">
    <property type="protein sequence ID" value="CCC71419.1"/>
    <property type="molecule type" value="Genomic_DNA"/>
</dbReference>
<dbReference type="SUPFAM" id="SSF57903">
    <property type="entry name" value="FYVE/PHD zinc finger"/>
    <property type="match status" value="1"/>
</dbReference>
<dbReference type="InterPro" id="IPR019787">
    <property type="entry name" value="Znf_PHD-finger"/>
</dbReference>
<dbReference type="CDD" id="cd15550">
    <property type="entry name" value="PHD_MLL5"/>
    <property type="match status" value="1"/>
</dbReference>
<proteinExistence type="predicted"/>
<dbReference type="Proteomes" id="UP000001640">
    <property type="component" value="Chromosome 8"/>
</dbReference>
<evidence type="ECO:0000256" key="1">
    <source>
        <dbReference type="ARBA" id="ARBA00022723"/>
    </source>
</evidence>
<feature type="compositionally biased region" description="Basic and acidic residues" evidence="4">
    <location>
        <begin position="169"/>
        <end position="185"/>
    </location>
</feature>
<dbReference type="GO" id="GO:0070210">
    <property type="term" value="C:Rpd3L-Expanded complex"/>
    <property type="evidence" value="ECO:0007669"/>
    <property type="project" value="TreeGrafter"/>
</dbReference>
<feature type="compositionally biased region" description="Acidic residues" evidence="4">
    <location>
        <begin position="29"/>
        <end position="38"/>
    </location>
</feature>
<evidence type="ECO:0000256" key="3">
    <source>
        <dbReference type="ARBA" id="ARBA00022833"/>
    </source>
</evidence>
<feature type="compositionally biased region" description="Polar residues" evidence="4">
    <location>
        <begin position="133"/>
        <end position="142"/>
    </location>
</feature>
<dbReference type="STRING" id="1064592.G0VIU2"/>
<dbReference type="InterPro" id="IPR019786">
    <property type="entry name" value="Zinc_finger_PHD-type_CS"/>
</dbReference>
<feature type="compositionally biased region" description="Polar residues" evidence="4">
    <location>
        <begin position="268"/>
        <end position="285"/>
    </location>
</feature>
<feature type="region of interest" description="Disordered" evidence="4">
    <location>
        <begin position="237"/>
        <end position="377"/>
    </location>
</feature>
<gene>
    <name evidence="6" type="primary">NCAS0H01090</name>
    <name evidence="6" type="ordered locus">NCAS_0H01090</name>
</gene>
<dbReference type="GO" id="GO:0061188">
    <property type="term" value="P:negative regulation of rDNA heterochromatin formation"/>
    <property type="evidence" value="ECO:0007669"/>
    <property type="project" value="TreeGrafter"/>
</dbReference>
<feature type="domain" description="Zinc finger PHD-type" evidence="5">
    <location>
        <begin position="41"/>
        <end position="90"/>
    </location>
</feature>
<evidence type="ECO:0000256" key="2">
    <source>
        <dbReference type="ARBA" id="ARBA00022771"/>
    </source>
</evidence>
<dbReference type="OrthoDB" id="418595at2759"/>
<organism evidence="6 7">
    <name type="scientific">Naumovozyma castellii</name>
    <name type="common">Yeast</name>
    <name type="synonym">Saccharomyces castellii</name>
    <dbReference type="NCBI Taxonomy" id="27288"/>
    <lineage>
        <taxon>Eukaryota</taxon>
        <taxon>Fungi</taxon>
        <taxon>Dikarya</taxon>
        <taxon>Ascomycota</taxon>
        <taxon>Saccharomycotina</taxon>
        <taxon>Saccharomycetes</taxon>
        <taxon>Saccharomycetales</taxon>
        <taxon>Saccharomycetaceae</taxon>
        <taxon>Naumovozyma</taxon>
    </lineage>
</organism>